<name>A0A8T0FBR8_ARGBR</name>
<accession>A0A8T0FBR8</accession>
<protein>
    <submittedName>
        <fullName evidence="1">Uncharacterized protein</fullName>
    </submittedName>
</protein>
<sequence length="568" mass="64656">METLFERPVIGHQYNCNYQFNARKDFDTTYRRINQAANFISYDKNPHSVTREDFALKCLESKDHSRILNKKCMPSVRKSRNLSQNEGQYENIHPSLIQKFDGTPSSFKRIMQAADILPASRYQKSVTAKDFHPKPFDINDYCFTQSMDGSAVPNHNKDKPAILSSLHEKGPFDKQAPNKHTDYEKGVDETKCTFLRVMQAVDWKNPYPISKTIYESDFISKLSNSPSGAFNKSLLNPSAQDGGSSYIYNDVSKSGENFISSGMNCNDDSTASTKKHFGKRHESLPIHICKKAAPLPKFQYSEPLLFPSDHCEMTTPLVNAKDVCKQWSKIMENTRSKQTKINQKLDGKCLPCYKKIMSSPEKDSGQSQAYTPTTIEQVLDNCKHPKWTATLENINPNYFRREDFAGSTNKRVYQAGERVPSEVPPLSETAESFQRTIELLPDAKAAEKKANIAVPSKAKSYAEFTSSNVGDFPFTKESYLRSSDLHNIISGDAYRGYGLNLKSVTKSDFIPKMPSYENETNVLDCKSSPRVQFRKTRSQLLDLQCPRREGVIKFMDDEDLTLLRNHRR</sequence>
<reference evidence="1" key="1">
    <citation type="journal article" date="2020" name="bioRxiv">
        <title>Chromosome-level reference genome of the European wasp spider Argiope bruennichi: a resource for studies on range expansion and evolutionary adaptation.</title>
        <authorList>
            <person name="Sheffer M.M."/>
            <person name="Hoppe A."/>
            <person name="Krehenwinkel H."/>
            <person name="Uhl G."/>
            <person name="Kuss A.W."/>
            <person name="Jensen L."/>
            <person name="Jensen C."/>
            <person name="Gillespie R.G."/>
            <person name="Hoff K.J."/>
            <person name="Prost S."/>
        </authorList>
    </citation>
    <scope>NUCLEOTIDE SEQUENCE</scope>
</reference>
<comment type="caution">
    <text evidence="1">The sequence shown here is derived from an EMBL/GenBank/DDBJ whole genome shotgun (WGS) entry which is preliminary data.</text>
</comment>
<proteinExistence type="predicted"/>
<reference evidence="1" key="2">
    <citation type="submission" date="2020-06" db="EMBL/GenBank/DDBJ databases">
        <authorList>
            <person name="Sheffer M."/>
        </authorList>
    </citation>
    <scope>NUCLEOTIDE SEQUENCE</scope>
</reference>
<organism evidence="1 2">
    <name type="scientific">Argiope bruennichi</name>
    <name type="common">Wasp spider</name>
    <name type="synonym">Aranea bruennichi</name>
    <dbReference type="NCBI Taxonomy" id="94029"/>
    <lineage>
        <taxon>Eukaryota</taxon>
        <taxon>Metazoa</taxon>
        <taxon>Ecdysozoa</taxon>
        <taxon>Arthropoda</taxon>
        <taxon>Chelicerata</taxon>
        <taxon>Arachnida</taxon>
        <taxon>Araneae</taxon>
        <taxon>Araneomorphae</taxon>
        <taxon>Entelegynae</taxon>
        <taxon>Araneoidea</taxon>
        <taxon>Araneidae</taxon>
        <taxon>Argiope</taxon>
    </lineage>
</organism>
<gene>
    <name evidence="1" type="ORF">HNY73_008462</name>
</gene>
<keyword evidence="2" id="KW-1185">Reference proteome</keyword>
<evidence type="ECO:0000313" key="2">
    <source>
        <dbReference type="Proteomes" id="UP000807504"/>
    </source>
</evidence>
<dbReference type="EMBL" id="JABXBU010000015">
    <property type="protein sequence ID" value="KAF8786790.1"/>
    <property type="molecule type" value="Genomic_DNA"/>
</dbReference>
<evidence type="ECO:0000313" key="1">
    <source>
        <dbReference type="EMBL" id="KAF8786790.1"/>
    </source>
</evidence>
<dbReference type="AlphaFoldDB" id="A0A8T0FBR8"/>
<dbReference type="Proteomes" id="UP000807504">
    <property type="component" value="Unassembled WGS sequence"/>
</dbReference>